<accession>A0A077QGB1</accession>
<organism evidence="11">
    <name type="scientific">Xenorhabdus bovienii str. Intermedium</name>
    <dbReference type="NCBI Taxonomy" id="1379677"/>
    <lineage>
        <taxon>Bacteria</taxon>
        <taxon>Pseudomonadati</taxon>
        <taxon>Pseudomonadota</taxon>
        <taxon>Gammaproteobacteria</taxon>
        <taxon>Enterobacterales</taxon>
        <taxon>Morganellaceae</taxon>
        <taxon>Xenorhabdus</taxon>
    </lineage>
</organism>
<dbReference type="EC" id="3.2.2.21" evidence="3"/>
<dbReference type="GO" id="GO:0008270">
    <property type="term" value="F:zinc ion binding"/>
    <property type="evidence" value="ECO:0007669"/>
    <property type="project" value="InterPro"/>
</dbReference>
<dbReference type="Proteomes" id="UP000028480">
    <property type="component" value="Unassembled WGS sequence"/>
</dbReference>
<evidence type="ECO:0000256" key="2">
    <source>
        <dbReference type="ARBA" id="ARBA00001947"/>
    </source>
</evidence>
<evidence type="ECO:0000256" key="1">
    <source>
        <dbReference type="ARBA" id="ARBA00000086"/>
    </source>
</evidence>
<dbReference type="PANTHER" id="PTHR43003">
    <property type="entry name" value="DNA-3-METHYLADENINE GLYCOSYLASE"/>
    <property type="match status" value="1"/>
</dbReference>
<dbReference type="Pfam" id="PF02805">
    <property type="entry name" value="Ada_Zn_binding"/>
    <property type="match status" value="1"/>
</dbReference>
<proteinExistence type="predicted"/>
<dbReference type="SUPFAM" id="SSF46689">
    <property type="entry name" value="Homeodomain-like"/>
    <property type="match status" value="1"/>
</dbReference>
<dbReference type="GO" id="GO:0008168">
    <property type="term" value="F:methyltransferase activity"/>
    <property type="evidence" value="ECO:0007669"/>
    <property type="project" value="UniProtKB-KW"/>
</dbReference>
<dbReference type="GO" id="GO:0043916">
    <property type="term" value="F:DNA-7-methylguanine glycosylase activity"/>
    <property type="evidence" value="ECO:0007669"/>
    <property type="project" value="TreeGrafter"/>
</dbReference>
<dbReference type="InterPro" id="IPR051912">
    <property type="entry name" value="Alkylbase_DNA_Glycosylase/TA"/>
</dbReference>
<dbReference type="SMART" id="SM01009">
    <property type="entry name" value="AlkA_N"/>
    <property type="match status" value="1"/>
</dbReference>
<evidence type="ECO:0000256" key="4">
    <source>
        <dbReference type="ARBA" id="ARBA00022603"/>
    </source>
</evidence>
<dbReference type="Pfam" id="PF06029">
    <property type="entry name" value="AlkA_N"/>
    <property type="match status" value="1"/>
</dbReference>
<dbReference type="InterPro" id="IPR037046">
    <property type="entry name" value="AlkA_N_sf"/>
</dbReference>
<evidence type="ECO:0000259" key="10">
    <source>
        <dbReference type="PROSITE" id="PS01124"/>
    </source>
</evidence>
<dbReference type="SMART" id="SM00342">
    <property type="entry name" value="HTH_ARAC"/>
    <property type="match status" value="1"/>
</dbReference>
<evidence type="ECO:0000256" key="7">
    <source>
        <dbReference type="ARBA" id="ARBA00023159"/>
    </source>
</evidence>
<dbReference type="PROSITE" id="PS01124">
    <property type="entry name" value="HTH_ARAC_FAMILY_2"/>
    <property type="match status" value="1"/>
</dbReference>
<dbReference type="Gene3D" id="3.30.310.20">
    <property type="entry name" value="DNA-3-methyladenine glycosylase AlkA, N-terminal domain"/>
    <property type="match status" value="1"/>
</dbReference>
<evidence type="ECO:0000256" key="5">
    <source>
        <dbReference type="ARBA" id="ARBA00022763"/>
    </source>
</evidence>
<evidence type="ECO:0000256" key="9">
    <source>
        <dbReference type="ARBA" id="ARBA00023204"/>
    </source>
</evidence>
<comment type="caution">
    <text evidence="11">The sequence shown here is derived from an EMBL/GenBank/DDBJ whole genome shotgun (WGS) entry which is preliminary data.</text>
</comment>
<reference evidence="11" key="1">
    <citation type="submission" date="2013-07" db="EMBL/GenBank/DDBJ databases">
        <title>Sub-species coevolution in mutualistic symbiosis.</title>
        <authorList>
            <person name="Murfin K."/>
            <person name="Klassen J."/>
            <person name="Lee M."/>
            <person name="Forst S."/>
            <person name="Stock P."/>
            <person name="Goodrich-Blair H."/>
        </authorList>
    </citation>
    <scope>NUCLEOTIDE SEQUENCE [LARGE SCALE GENOMIC DNA]</scope>
    <source>
        <strain evidence="11">Intermedium</strain>
    </source>
</reference>
<dbReference type="HOGENOM" id="CLU_000445_72_6_6"/>
<keyword evidence="11" id="KW-0808">Transferase</keyword>
<keyword evidence="4 11" id="KW-0489">Methyltransferase</keyword>
<dbReference type="GO" id="GO:0043565">
    <property type="term" value="F:sequence-specific DNA binding"/>
    <property type="evidence" value="ECO:0007669"/>
    <property type="project" value="InterPro"/>
</dbReference>
<dbReference type="InterPro" id="IPR035451">
    <property type="entry name" value="Ada-like_dom_sf"/>
</dbReference>
<comment type="catalytic activity">
    <reaction evidence="1">
        <text>Hydrolysis of alkylated DNA, releasing 3-methyladenine, 3-methylguanine, 7-methylguanine and 7-methyladenine.</text>
        <dbReference type="EC" id="3.2.2.21"/>
    </reaction>
</comment>
<dbReference type="Pfam" id="PF12833">
    <property type="entry name" value="HTH_18"/>
    <property type="match status" value="1"/>
</dbReference>
<dbReference type="GO" id="GO:0005737">
    <property type="term" value="C:cytoplasm"/>
    <property type="evidence" value="ECO:0007669"/>
    <property type="project" value="TreeGrafter"/>
</dbReference>
<evidence type="ECO:0000256" key="3">
    <source>
        <dbReference type="ARBA" id="ARBA00012000"/>
    </source>
</evidence>
<dbReference type="GO" id="GO:0032259">
    <property type="term" value="P:methylation"/>
    <property type="evidence" value="ECO:0007669"/>
    <property type="project" value="UniProtKB-KW"/>
</dbReference>
<dbReference type="GO" id="GO:0008725">
    <property type="term" value="F:DNA-3-methyladenine glycosylase activity"/>
    <property type="evidence" value="ECO:0007669"/>
    <property type="project" value="TreeGrafter"/>
</dbReference>
<comment type="cofactor">
    <cofactor evidence="2">
        <name>Zn(2+)</name>
        <dbReference type="ChEBI" id="CHEBI:29105"/>
    </cofactor>
</comment>
<dbReference type="Gene3D" id="1.10.10.60">
    <property type="entry name" value="Homeodomain-like"/>
    <property type="match status" value="1"/>
</dbReference>
<dbReference type="EMBL" id="CBTB010000295">
    <property type="protein sequence ID" value="CDH35092.1"/>
    <property type="molecule type" value="Genomic_DNA"/>
</dbReference>
<evidence type="ECO:0000256" key="8">
    <source>
        <dbReference type="ARBA" id="ARBA00023163"/>
    </source>
</evidence>
<dbReference type="Gene3D" id="1.10.340.30">
    <property type="entry name" value="Hypothetical protein, domain 2"/>
    <property type="match status" value="1"/>
</dbReference>
<dbReference type="Gene3D" id="3.40.10.10">
    <property type="entry name" value="DNA Methylphosphotriester Repair Domain"/>
    <property type="match status" value="1"/>
</dbReference>
<dbReference type="InterPro" id="IPR010316">
    <property type="entry name" value="AlkA_N"/>
</dbReference>
<keyword evidence="9" id="KW-0234">DNA repair</keyword>
<protein>
    <recommendedName>
        <fullName evidence="3">DNA-3-methyladenine glycosylase II</fullName>
        <ecNumber evidence="3">3.2.2.21</ecNumber>
    </recommendedName>
</protein>
<evidence type="ECO:0000256" key="6">
    <source>
        <dbReference type="ARBA" id="ARBA00023015"/>
    </source>
</evidence>
<sequence>MKSLYQQARMSRDARFDGKFFICVKTTKIFCRTICPAKLPLEKNVIYVTDREQAIGLGFRPCLRCKPEFAPNYGEISKGSLLYNKASQKVLSGEWLSLSIPEIAKQLNTSQRNLNKIFRSSTGMSAKEYQNNHKSILAKALLQNSNLSLTDIANTCGYSSLSSFYYLINKYLRVNMKSIKTNKQDCSVKKVITYPLSHPYDWGHFLSFQQKRLVEGMEWIRGETYGRTFNTLNCKGHFEVCPAKSGLSISIQTNNMGSFGGIYQKIIKMFDLDVNVTYIEDFLSNKYPEIKISKGLRIPGVFSEFEAGLRAICGQQVTVSAATKLFNQVVHNFGYTDTNGLVYMPLPIDIVDDSNLAILKTVNSKKNTILALATWFTENSSESPEYDISNILSIKGIGPWTLDYIKLRANKDPNIWIGSDLGIKKAIKKYNNFDHVKSYPWSSYLSIQLWNIT</sequence>
<dbReference type="PANTHER" id="PTHR43003:SF13">
    <property type="entry name" value="DNA-3-METHYLADENINE GLYCOSYLASE 2"/>
    <property type="match status" value="1"/>
</dbReference>
<gene>
    <name evidence="11" type="ORF">XBI1_840002</name>
</gene>
<dbReference type="SMART" id="SM00478">
    <property type="entry name" value="ENDO3c"/>
    <property type="match status" value="1"/>
</dbReference>
<dbReference type="InterPro" id="IPR011257">
    <property type="entry name" value="DNA_glycosylase"/>
</dbReference>
<dbReference type="InterPro" id="IPR009057">
    <property type="entry name" value="Homeodomain-like_sf"/>
</dbReference>
<dbReference type="GO" id="GO:0032131">
    <property type="term" value="F:alkylated DNA binding"/>
    <property type="evidence" value="ECO:0007669"/>
    <property type="project" value="TreeGrafter"/>
</dbReference>
<dbReference type="SUPFAM" id="SSF55945">
    <property type="entry name" value="TATA-box binding protein-like"/>
    <property type="match status" value="1"/>
</dbReference>
<keyword evidence="8" id="KW-0804">Transcription</keyword>
<evidence type="ECO:0000313" key="11">
    <source>
        <dbReference type="EMBL" id="CDH35092.1"/>
    </source>
</evidence>
<dbReference type="RefSeq" id="WP_038182191.1">
    <property type="nucleotide sequence ID" value="NZ_CAWLWA010000064.1"/>
</dbReference>
<dbReference type="InterPro" id="IPR018060">
    <property type="entry name" value="HTH_AraC"/>
</dbReference>
<dbReference type="GO" id="GO:0032993">
    <property type="term" value="C:protein-DNA complex"/>
    <property type="evidence" value="ECO:0007669"/>
    <property type="project" value="TreeGrafter"/>
</dbReference>
<dbReference type="GO" id="GO:0003700">
    <property type="term" value="F:DNA-binding transcription factor activity"/>
    <property type="evidence" value="ECO:0007669"/>
    <property type="project" value="InterPro"/>
</dbReference>
<keyword evidence="5" id="KW-0227">DNA damage</keyword>
<dbReference type="SUPFAM" id="SSF48150">
    <property type="entry name" value="DNA-glycosylase"/>
    <property type="match status" value="1"/>
</dbReference>
<dbReference type="AlphaFoldDB" id="A0A077QGB1"/>
<dbReference type="InterPro" id="IPR004026">
    <property type="entry name" value="Ada_DNA_repair_Zn-bd"/>
</dbReference>
<dbReference type="GO" id="GO:0006285">
    <property type="term" value="P:base-excision repair, AP site formation"/>
    <property type="evidence" value="ECO:0007669"/>
    <property type="project" value="TreeGrafter"/>
</dbReference>
<feature type="domain" description="HTH araC/xylS-type" evidence="10">
    <location>
        <begin position="84"/>
        <end position="182"/>
    </location>
</feature>
<dbReference type="GO" id="GO:0006307">
    <property type="term" value="P:DNA alkylation repair"/>
    <property type="evidence" value="ECO:0007669"/>
    <property type="project" value="TreeGrafter"/>
</dbReference>
<keyword evidence="6" id="KW-0805">Transcription regulation</keyword>
<keyword evidence="7" id="KW-0010">Activator</keyword>
<name>A0A077QGB1_XENBV</name>
<dbReference type="InterPro" id="IPR003265">
    <property type="entry name" value="HhH-GPD_domain"/>
</dbReference>
<dbReference type="SUPFAM" id="SSF57884">
    <property type="entry name" value="Ada DNA repair protein, N-terminal domain (N-Ada 10)"/>
    <property type="match status" value="1"/>
</dbReference>